<protein>
    <submittedName>
        <fullName evidence="4">Haloperoxidase</fullName>
    </submittedName>
</protein>
<gene>
    <name evidence="4" type="ORF">CSW08_16760</name>
</gene>
<dbReference type="Gene3D" id="1.10.606.20">
    <property type="match status" value="1"/>
</dbReference>
<feature type="chain" id="PRO_5014697422" evidence="1">
    <location>
        <begin position="24"/>
        <end position="506"/>
    </location>
</feature>
<comment type="caution">
    <text evidence="4">The sequence shown here is derived from an EMBL/GenBank/DDBJ whole genome shotgun (WGS) entry which is preliminary data.</text>
</comment>
<dbReference type="InterPro" id="IPR036938">
    <property type="entry name" value="PAP2/HPO_sf"/>
</dbReference>
<organism evidence="4 5">
    <name type="scientific">Confluentibacter flavum</name>
    <dbReference type="NCBI Taxonomy" id="1909700"/>
    <lineage>
        <taxon>Bacteria</taxon>
        <taxon>Pseudomonadati</taxon>
        <taxon>Bacteroidota</taxon>
        <taxon>Flavobacteriia</taxon>
        <taxon>Flavobacteriales</taxon>
        <taxon>Flavobacteriaceae</taxon>
        <taxon>Confluentibacter</taxon>
    </lineage>
</organism>
<feature type="signal peptide" evidence="1">
    <location>
        <begin position="1"/>
        <end position="23"/>
    </location>
</feature>
<evidence type="ECO:0000313" key="4">
    <source>
        <dbReference type="EMBL" id="PKQ43656.1"/>
    </source>
</evidence>
<feature type="domain" description="Vanadium-dependent haloperoxidase NapH1-like second helical-bundle" evidence="3">
    <location>
        <begin position="326"/>
        <end position="478"/>
    </location>
</feature>
<sequence>MKLKLTFSAIASILLLAVTSCKTSQKDSVSLVENQKPIEGEPKGADNVAYQWAYMVIEGTANDTEKFKPRPTISSRFLGLIFTSMFDAWTRFDEKATPLYLKDIERRPENERTLKNKEIAVSYAAYRALKEYYYSDSLMFTNKMKELGLDPHNTSLDPNTPEGIGNLAAKMVIEARMHDGSNQYGDIEGSNGKPYFDYTGYKPVNDADTNVDIDRWQPKYFSDGKGGKFAPGCLTPFWPKVKPLLLETSDQFRPGPPPMVGSEQMEIEVKEVVELQANLTPENKALVEFMRDGPKSVQQAGHWLKFSQDVSRRDNHTIDEDVKMYFLVESVAMDGFIACWDAKMFYDSARPYALVHHYYKNEDIKGWGGPESGMMTMKGEQWRPYSPDVFLCPPFPSYVSGHSTISGGCAEALKLFKGDDTFGIEVELIPGALTEPDNLGDPITLKFPTFTETGEMAGISRVMGGYHIQADNIEGLELGRRVARYNYKKYLELVGEKDENIAQLNQ</sequence>
<dbReference type="CDD" id="cd03398">
    <property type="entry name" value="PAP2_haloperoxidase"/>
    <property type="match status" value="1"/>
</dbReference>
<dbReference type="InterPro" id="IPR049283">
    <property type="entry name" value="DUF6851"/>
</dbReference>
<evidence type="ECO:0000313" key="5">
    <source>
        <dbReference type="Proteomes" id="UP000233435"/>
    </source>
</evidence>
<evidence type="ECO:0000259" key="3">
    <source>
        <dbReference type="Pfam" id="PF22778"/>
    </source>
</evidence>
<name>A0A2N3HFA0_9FLAO</name>
<feature type="domain" description="DUF6851" evidence="2">
    <location>
        <begin position="80"/>
        <end position="218"/>
    </location>
</feature>
<dbReference type="OrthoDB" id="9780455at2"/>
<dbReference type="PROSITE" id="PS51257">
    <property type="entry name" value="PROKAR_LIPOPROTEIN"/>
    <property type="match status" value="1"/>
</dbReference>
<dbReference type="EMBL" id="PJEO01000056">
    <property type="protein sequence ID" value="PKQ43656.1"/>
    <property type="molecule type" value="Genomic_DNA"/>
</dbReference>
<evidence type="ECO:0000256" key="1">
    <source>
        <dbReference type="SAM" id="SignalP"/>
    </source>
</evidence>
<keyword evidence="5" id="KW-1185">Reference proteome</keyword>
<dbReference type="PANTHER" id="PTHR34599">
    <property type="entry name" value="PEROXIDASE-RELATED"/>
    <property type="match status" value="1"/>
</dbReference>
<reference evidence="4 5" key="1">
    <citation type="submission" date="2017-12" db="EMBL/GenBank/DDBJ databases">
        <title>Confluentibacter flavum sp. nov., isolated from the saline lake.</title>
        <authorList>
            <person name="Yu L."/>
        </authorList>
    </citation>
    <scope>NUCLEOTIDE SEQUENCE [LARGE SCALE GENOMIC DNA]</scope>
    <source>
        <strain evidence="4 5">3B</strain>
    </source>
</reference>
<keyword evidence="4" id="KW-0575">Peroxidase</keyword>
<dbReference type="RefSeq" id="WP_106661073.1">
    <property type="nucleotide sequence ID" value="NZ_PJEO01000056.1"/>
</dbReference>
<proteinExistence type="predicted"/>
<dbReference type="Pfam" id="PF22778">
    <property type="entry name" value="VCPO_2nd"/>
    <property type="match status" value="1"/>
</dbReference>
<dbReference type="Pfam" id="PF21167">
    <property type="entry name" value="DUF6851"/>
    <property type="match status" value="1"/>
</dbReference>
<dbReference type="Proteomes" id="UP000233435">
    <property type="component" value="Unassembled WGS sequence"/>
</dbReference>
<dbReference type="InterPro" id="IPR055161">
    <property type="entry name" value="NapH1-like_2nd"/>
</dbReference>
<evidence type="ECO:0000259" key="2">
    <source>
        <dbReference type="Pfam" id="PF21167"/>
    </source>
</evidence>
<keyword evidence="4" id="KW-0560">Oxidoreductase</keyword>
<dbReference type="GO" id="GO:0004601">
    <property type="term" value="F:peroxidase activity"/>
    <property type="evidence" value="ECO:0007669"/>
    <property type="project" value="UniProtKB-KW"/>
</dbReference>
<dbReference type="AlphaFoldDB" id="A0A2N3HFA0"/>
<dbReference type="InterPro" id="IPR052559">
    <property type="entry name" value="V-haloperoxidase"/>
</dbReference>
<dbReference type="PANTHER" id="PTHR34599:SF2">
    <property type="entry name" value="TRAF-TYPE DOMAIN-CONTAINING PROTEIN"/>
    <property type="match status" value="1"/>
</dbReference>
<keyword evidence="1" id="KW-0732">Signal</keyword>
<dbReference type="SUPFAM" id="SSF48317">
    <property type="entry name" value="Acid phosphatase/Vanadium-dependent haloperoxidase"/>
    <property type="match status" value="1"/>
</dbReference>
<accession>A0A2N3HFA0</accession>